<organism evidence="4 5">
    <name type="scientific">Dyadobacter chenhuakuii</name>
    <dbReference type="NCBI Taxonomy" id="2909339"/>
    <lineage>
        <taxon>Bacteria</taxon>
        <taxon>Pseudomonadati</taxon>
        <taxon>Bacteroidota</taxon>
        <taxon>Cytophagia</taxon>
        <taxon>Cytophagales</taxon>
        <taxon>Spirosomataceae</taxon>
        <taxon>Dyadobacter</taxon>
    </lineage>
</organism>
<name>A0ABY4XRP8_9BACT</name>
<evidence type="ECO:0000313" key="4">
    <source>
        <dbReference type="EMBL" id="USJ32923.1"/>
    </source>
</evidence>
<evidence type="ECO:0000259" key="2">
    <source>
        <dbReference type="Pfam" id="PF00535"/>
    </source>
</evidence>
<accession>A0ABY4XRP8</accession>
<dbReference type="Pfam" id="PF00535">
    <property type="entry name" value="Glycos_transf_2"/>
    <property type="match status" value="1"/>
</dbReference>
<dbReference type="PANTHER" id="PTHR10859">
    <property type="entry name" value="GLYCOSYL TRANSFERASE"/>
    <property type="match status" value="1"/>
</dbReference>
<dbReference type="SUPFAM" id="SSF53448">
    <property type="entry name" value="Nucleotide-diphospho-sugar transferases"/>
    <property type="match status" value="1"/>
</dbReference>
<gene>
    <name evidence="4" type="ORF">NFI80_09270</name>
</gene>
<dbReference type="CDD" id="cd04179">
    <property type="entry name" value="DPM_DPG-synthase_like"/>
    <property type="match status" value="1"/>
</dbReference>
<feature type="domain" description="DUF2062" evidence="3">
    <location>
        <begin position="267"/>
        <end position="383"/>
    </location>
</feature>
<dbReference type="InterPro" id="IPR001173">
    <property type="entry name" value="Glyco_trans_2-like"/>
</dbReference>
<dbReference type="RefSeq" id="WP_235163234.1">
    <property type="nucleotide sequence ID" value="NZ_CP098805.1"/>
</dbReference>
<evidence type="ECO:0000313" key="5">
    <source>
        <dbReference type="Proteomes" id="UP001055420"/>
    </source>
</evidence>
<feature type="transmembrane region" description="Helical" evidence="1">
    <location>
        <begin position="218"/>
        <end position="237"/>
    </location>
</feature>
<sequence>MTLQDLNCCIIVPTYNNINTLGRVIDSLLPYSQNRDIIVINDGSTDGTAALLAQYGDQLTILDNGINRGKGYALRAGFAEALRQHYDNAISIDSDGQHLASDIPLFLEAAKQNPGAVIMGSRDMEQEGVPGKSSFGNKFSNFWFKFETGISLPDTQTGFRLYPLREIGKIRLFTMKFETEIEVLVKLAWRNVPIVPVKIHVIYDKDERVTHFRPFKDFTRISILNTFLVILTLLYYLPKRLIRQINKKGVWKIIRDEAVKSDESNLSKAKSIGFGFFMGIVPVWGFQLLIGIPLSIYFKMNKVLFLTAANISIPPFIPFIIFGSYKFGGLFYQNGVQLTSFENLTLSSIHVNFVQYFIGGTLLAVAAGLAGFAITYLLLTIFRK</sequence>
<dbReference type="InterPro" id="IPR029044">
    <property type="entry name" value="Nucleotide-diphossugar_trans"/>
</dbReference>
<keyword evidence="5" id="KW-1185">Reference proteome</keyword>
<feature type="transmembrane region" description="Helical" evidence="1">
    <location>
        <begin position="353"/>
        <end position="379"/>
    </location>
</feature>
<keyword evidence="1" id="KW-0472">Membrane</keyword>
<dbReference type="PANTHER" id="PTHR10859:SF91">
    <property type="entry name" value="DOLICHYL-PHOSPHATE BETA-GLUCOSYLTRANSFERASE"/>
    <property type="match status" value="1"/>
</dbReference>
<dbReference type="InterPro" id="IPR018639">
    <property type="entry name" value="DUF2062"/>
</dbReference>
<dbReference type="Gene3D" id="3.90.550.10">
    <property type="entry name" value="Spore Coat Polysaccharide Biosynthesis Protein SpsA, Chain A"/>
    <property type="match status" value="1"/>
</dbReference>
<feature type="transmembrane region" description="Helical" evidence="1">
    <location>
        <begin position="272"/>
        <end position="296"/>
    </location>
</feature>
<feature type="transmembrane region" description="Helical" evidence="1">
    <location>
        <begin position="303"/>
        <end position="325"/>
    </location>
</feature>
<dbReference type="Pfam" id="PF09835">
    <property type="entry name" value="DUF2062"/>
    <property type="match status" value="1"/>
</dbReference>
<keyword evidence="1" id="KW-1133">Transmembrane helix</keyword>
<proteinExistence type="predicted"/>
<keyword evidence="1" id="KW-0812">Transmembrane</keyword>
<dbReference type="Proteomes" id="UP001055420">
    <property type="component" value="Chromosome"/>
</dbReference>
<evidence type="ECO:0000256" key="1">
    <source>
        <dbReference type="SAM" id="Phobius"/>
    </source>
</evidence>
<evidence type="ECO:0000259" key="3">
    <source>
        <dbReference type="Pfam" id="PF09835"/>
    </source>
</evidence>
<reference evidence="4" key="1">
    <citation type="submission" date="2022-06" db="EMBL/GenBank/DDBJ databases">
        <title>Novel species in genus Dyadobacter.</title>
        <authorList>
            <person name="Ma C."/>
        </authorList>
    </citation>
    <scope>NUCLEOTIDE SEQUENCE</scope>
    <source>
        <strain evidence="4">CY22</strain>
    </source>
</reference>
<protein>
    <submittedName>
        <fullName evidence="4">DUF2062 domain-containing protein</fullName>
    </submittedName>
</protein>
<dbReference type="EMBL" id="CP098805">
    <property type="protein sequence ID" value="USJ32923.1"/>
    <property type="molecule type" value="Genomic_DNA"/>
</dbReference>
<feature type="domain" description="Glycosyltransferase 2-like" evidence="2">
    <location>
        <begin position="9"/>
        <end position="161"/>
    </location>
</feature>